<accession>A0AB74ULD7</accession>
<sequence>MRAGEVVNMTSCEIVSEDGDLRLRYRAPKGRRFVFLVLGDEPKDGSAPLNCQAVLERMGWQKNPAAWDDAPGSEAGET</sequence>
<proteinExistence type="predicted"/>
<reference evidence="1" key="1">
    <citation type="submission" date="2024-10" db="EMBL/GenBank/DDBJ databases">
        <title>Genetic diversity among independent isolates of the Dolichocephalovirinae subfamily.</title>
        <authorList>
            <person name="Ely B."/>
            <person name="Thomas Q."/>
            <person name="Mohammadi T."/>
        </authorList>
    </citation>
    <scope>NUCLEOTIDE SEQUENCE</scope>
</reference>
<dbReference type="EMBL" id="PQ287320">
    <property type="protein sequence ID" value="XHV10624.1"/>
    <property type="molecule type" value="Genomic_DNA"/>
</dbReference>
<organism evidence="1">
    <name type="scientific">Caulobacter phage BL57</name>
    <dbReference type="NCBI Taxonomy" id="3348355"/>
    <lineage>
        <taxon>Viruses</taxon>
    </lineage>
</organism>
<evidence type="ECO:0000313" key="1">
    <source>
        <dbReference type="EMBL" id="XHV10624.1"/>
    </source>
</evidence>
<gene>
    <name evidence="1" type="ORF">BL57_152c</name>
</gene>
<name>A0AB74ULD7_9VIRU</name>
<protein>
    <submittedName>
        <fullName evidence="1">Uncharacterized protein</fullName>
    </submittedName>
</protein>